<feature type="domain" description="Beta-xylosidase C-terminal Concanavalin A-like" evidence="7">
    <location>
        <begin position="334"/>
        <end position="536"/>
    </location>
</feature>
<evidence type="ECO:0000256" key="2">
    <source>
        <dbReference type="ARBA" id="ARBA00022801"/>
    </source>
</evidence>
<dbReference type="Gene3D" id="2.115.10.20">
    <property type="entry name" value="Glycosyl hydrolase domain, family 43"/>
    <property type="match status" value="1"/>
</dbReference>
<dbReference type="GO" id="GO:0004553">
    <property type="term" value="F:hydrolase activity, hydrolyzing O-glycosyl compounds"/>
    <property type="evidence" value="ECO:0007669"/>
    <property type="project" value="InterPro"/>
</dbReference>
<feature type="active site" description="Proton acceptor" evidence="4">
    <location>
        <position position="14"/>
    </location>
</feature>
<dbReference type="InterPro" id="IPR051795">
    <property type="entry name" value="Glycosyl_Hydrlase_43"/>
</dbReference>
<proteinExistence type="inferred from homology"/>
<evidence type="ECO:0000256" key="1">
    <source>
        <dbReference type="ARBA" id="ARBA00009865"/>
    </source>
</evidence>
<keyword evidence="3 6" id="KW-0326">Glycosidase</keyword>
<evidence type="ECO:0000256" key="6">
    <source>
        <dbReference type="RuleBase" id="RU361187"/>
    </source>
</evidence>
<dbReference type="SUPFAM" id="SSF75005">
    <property type="entry name" value="Arabinanase/levansucrase/invertase"/>
    <property type="match status" value="1"/>
</dbReference>
<evidence type="ECO:0000256" key="3">
    <source>
        <dbReference type="ARBA" id="ARBA00023295"/>
    </source>
</evidence>
<sequence>MKINNPILAGFNPDPSICRKGDDFYIAVSTFEWFPGVRIYHSKDLKNWRFISSPLNSLDKLNMIGNADSGGIWAPALSYHDGLFWLLYTDVKAVTVPWKNGKNYLITAEDISGPWSDPIPMDNGGFDPFLFHDEDKKYFVYRAWGPSHHSDPNNRIVLKEYNHETKELSEEFHYLYSGTPFRYTEGPQIIKRNGYYYLITAEGGTSFEHRVTVCRSKSLFGPYEESPSNPLMTAWDDPLNPLQKAGHASFLETQDGEWFVAYLMARPLQIDKPLLAKDGRGFCSLGRETSLDRLEWIDDWPKVSGNNHPKLQIDGPKTLNECTWDEDLNGSFIDYFRSPQLSSHWQTLRIPFNRVGTILDKEGILRLYGKDSLISTFEQSTVGTRWKHHKFQSTVKMTFNPKHFQQSAGISCYYNTTHFSYLNVSRHIDSNQKILSIHEVDNGVFSSYHYLDNFIEIPEEITSIWLRVNIDYLQYWYEYSFDGLNFVENPQRFSSIKISDDYVSGRGFFTGAFVCLHCEDISRGNNYADFMEFNYTAKE</sequence>
<dbReference type="SUPFAM" id="SSF49899">
    <property type="entry name" value="Concanavalin A-like lectins/glucanases"/>
    <property type="match status" value="1"/>
</dbReference>
<dbReference type="InterPro" id="IPR006710">
    <property type="entry name" value="Glyco_hydro_43"/>
</dbReference>
<reference evidence="8 9" key="1">
    <citation type="submission" date="2014-11" db="EMBL/GenBank/DDBJ databases">
        <title>Pan-genome of Gallibacterium spp.</title>
        <authorList>
            <person name="Kudirkiene E."/>
            <person name="Bojesen A.M."/>
        </authorList>
    </citation>
    <scope>NUCLEOTIDE SEQUENCE [LARGE SCALE GENOMIC DNA]</scope>
    <source>
        <strain evidence="8 9">18469/18</strain>
    </source>
</reference>
<dbReference type="RefSeq" id="WP_066111829.1">
    <property type="nucleotide sequence ID" value="NZ_JTJT01000014.1"/>
</dbReference>
<dbReference type="Gene3D" id="2.60.120.200">
    <property type="match status" value="1"/>
</dbReference>
<comment type="caution">
    <text evidence="8">The sequence shown here is derived from an EMBL/GenBank/DDBJ whole genome shotgun (WGS) entry which is preliminary data.</text>
</comment>
<dbReference type="Pfam" id="PF04616">
    <property type="entry name" value="Glyco_hydro_43"/>
    <property type="match status" value="1"/>
</dbReference>
<evidence type="ECO:0000256" key="5">
    <source>
        <dbReference type="PIRSR" id="PIRSR606710-2"/>
    </source>
</evidence>
<organism evidence="8 9">
    <name type="scientific">Gallibacterium salpingitidis</name>
    <dbReference type="NCBI Taxonomy" id="505341"/>
    <lineage>
        <taxon>Bacteria</taxon>
        <taxon>Pseudomonadati</taxon>
        <taxon>Pseudomonadota</taxon>
        <taxon>Gammaproteobacteria</taxon>
        <taxon>Pasteurellales</taxon>
        <taxon>Pasteurellaceae</taxon>
        <taxon>Gallibacterium</taxon>
    </lineage>
</organism>
<dbReference type="AlphaFoldDB" id="A0AB36E5A9"/>
<accession>A0AB36E5A9</accession>
<dbReference type="PANTHER" id="PTHR42812:SF12">
    <property type="entry name" value="BETA-XYLOSIDASE-RELATED"/>
    <property type="match status" value="1"/>
</dbReference>
<evidence type="ECO:0000313" key="9">
    <source>
        <dbReference type="Proteomes" id="UP000092527"/>
    </source>
</evidence>
<dbReference type="InterPro" id="IPR041542">
    <property type="entry name" value="GH43_C2"/>
</dbReference>
<dbReference type="EMBL" id="JTJU01000036">
    <property type="protein sequence ID" value="OBX10158.1"/>
    <property type="molecule type" value="Genomic_DNA"/>
</dbReference>
<evidence type="ECO:0000313" key="8">
    <source>
        <dbReference type="EMBL" id="OBX10158.1"/>
    </source>
</evidence>
<feature type="active site" description="Proton donor" evidence="4">
    <location>
        <position position="185"/>
    </location>
</feature>
<protein>
    <submittedName>
        <fullName evidence="8">Beta-xylosidase</fullName>
    </submittedName>
</protein>
<dbReference type="PANTHER" id="PTHR42812">
    <property type="entry name" value="BETA-XYLOSIDASE"/>
    <property type="match status" value="1"/>
</dbReference>
<dbReference type="CDD" id="cd09000">
    <property type="entry name" value="GH43_SXA-like"/>
    <property type="match status" value="1"/>
</dbReference>
<keyword evidence="2 6" id="KW-0378">Hydrolase</keyword>
<evidence type="ECO:0000259" key="7">
    <source>
        <dbReference type="Pfam" id="PF17851"/>
    </source>
</evidence>
<name>A0AB36E5A9_9PAST</name>
<comment type="similarity">
    <text evidence="1 6">Belongs to the glycosyl hydrolase 43 family.</text>
</comment>
<evidence type="ECO:0000256" key="4">
    <source>
        <dbReference type="PIRSR" id="PIRSR606710-1"/>
    </source>
</evidence>
<dbReference type="InterPro" id="IPR023296">
    <property type="entry name" value="Glyco_hydro_beta-prop_sf"/>
</dbReference>
<dbReference type="InterPro" id="IPR013320">
    <property type="entry name" value="ConA-like_dom_sf"/>
</dbReference>
<dbReference type="GO" id="GO:0005975">
    <property type="term" value="P:carbohydrate metabolic process"/>
    <property type="evidence" value="ECO:0007669"/>
    <property type="project" value="InterPro"/>
</dbReference>
<feature type="site" description="Important for catalytic activity, responsible for pKa modulation of the active site Glu and correct orientation of both the proton donor and substrate" evidence="5">
    <location>
        <position position="127"/>
    </location>
</feature>
<dbReference type="Pfam" id="PF17851">
    <property type="entry name" value="GH43_C2"/>
    <property type="match status" value="1"/>
</dbReference>
<gene>
    <name evidence="8" type="ORF">QV09_06940</name>
</gene>
<dbReference type="Proteomes" id="UP000092527">
    <property type="component" value="Unassembled WGS sequence"/>
</dbReference>